<gene>
    <name evidence="1" type="ORF">AMECASPLE_003326</name>
</gene>
<evidence type="ECO:0000313" key="2">
    <source>
        <dbReference type="Proteomes" id="UP001469553"/>
    </source>
</evidence>
<protein>
    <submittedName>
        <fullName evidence="1">Uncharacterized protein</fullName>
    </submittedName>
</protein>
<keyword evidence="2" id="KW-1185">Reference proteome</keyword>
<dbReference type="EMBL" id="JAHRIP010028345">
    <property type="protein sequence ID" value="MEQ2290439.1"/>
    <property type="molecule type" value="Genomic_DNA"/>
</dbReference>
<proteinExistence type="predicted"/>
<reference evidence="1 2" key="1">
    <citation type="submission" date="2021-06" db="EMBL/GenBank/DDBJ databases">
        <authorList>
            <person name="Palmer J.M."/>
        </authorList>
    </citation>
    <scope>NUCLEOTIDE SEQUENCE [LARGE SCALE GENOMIC DNA]</scope>
    <source>
        <strain evidence="1 2">AS_MEX2019</strain>
        <tissue evidence="1">Muscle</tissue>
    </source>
</reference>
<name>A0ABV0Y9H0_9TELE</name>
<comment type="caution">
    <text evidence="1">The sequence shown here is derived from an EMBL/GenBank/DDBJ whole genome shotgun (WGS) entry which is preliminary data.</text>
</comment>
<accession>A0ABV0Y9H0</accession>
<dbReference type="Proteomes" id="UP001469553">
    <property type="component" value="Unassembled WGS sequence"/>
</dbReference>
<sequence length="108" mass="11734">MASTLVLCLQRRNGAGEKPGHLLHYGESARGPADSPNQHNCIIIAFLSLLLSPAFSIPLAGSHSSYSVYLLTTTYTLLNTHKKSNTSFALSLPLFSSPFSSYFSKICR</sequence>
<evidence type="ECO:0000313" key="1">
    <source>
        <dbReference type="EMBL" id="MEQ2290439.1"/>
    </source>
</evidence>
<organism evidence="1 2">
    <name type="scientific">Ameca splendens</name>
    <dbReference type="NCBI Taxonomy" id="208324"/>
    <lineage>
        <taxon>Eukaryota</taxon>
        <taxon>Metazoa</taxon>
        <taxon>Chordata</taxon>
        <taxon>Craniata</taxon>
        <taxon>Vertebrata</taxon>
        <taxon>Euteleostomi</taxon>
        <taxon>Actinopterygii</taxon>
        <taxon>Neopterygii</taxon>
        <taxon>Teleostei</taxon>
        <taxon>Neoteleostei</taxon>
        <taxon>Acanthomorphata</taxon>
        <taxon>Ovalentaria</taxon>
        <taxon>Atherinomorphae</taxon>
        <taxon>Cyprinodontiformes</taxon>
        <taxon>Goodeidae</taxon>
        <taxon>Ameca</taxon>
    </lineage>
</organism>